<reference evidence="3" key="1">
    <citation type="journal article" date="2023" name="Mol. Phylogenet. Evol.">
        <title>Genome-scale phylogeny and comparative genomics of the fungal order Sordariales.</title>
        <authorList>
            <person name="Hensen N."/>
            <person name="Bonometti L."/>
            <person name="Westerberg I."/>
            <person name="Brannstrom I.O."/>
            <person name="Guillou S."/>
            <person name="Cros-Aarteil S."/>
            <person name="Calhoun S."/>
            <person name="Haridas S."/>
            <person name="Kuo A."/>
            <person name="Mondo S."/>
            <person name="Pangilinan J."/>
            <person name="Riley R."/>
            <person name="LaButti K."/>
            <person name="Andreopoulos B."/>
            <person name="Lipzen A."/>
            <person name="Chen C."/>
            <person name="Yan M."/>
            <person name="Daum C."/>
            <person name="Ng V."/>
            <person name="Clum A."/>
            <person name="Steindorff A."/>
            <person name="Ohm R.A."/>
            <person name="Martin F."/>
            <person name="Silar P."/>
            <person name="Natvig D.O."/>
            <person name="Lalanne C."/>
            <person name="Gautier V."/>
            <person name="Ament-Velasquez S.L."/>
            <person name="Kruys A."/>
            <person name="Hutchinson M.I."/>
            <person name="Powell A.J."/>
            <person name="Barry K."/>
            <person name="Miller A.N."/>
            <person name="Grigoriev I.V."/>
            <person name="Debuchy R."/>
            <person name="Gladieux P."/>
            <person name="Hiltunen Thoren M."/>
            <person name="Johannesson H."/>
        </authorList>
    </citation>
    <scope>NUCLEOTIDE SEQUENCE</scope>
    <source>
        <strain evidence="3">PSN324</strain>
    </source>
</reference>
<protein>
    <recommendedName>
        <fullName evidence="2">C2H2-type domain-containing protein</fullName>
    </recommendedName>
</protein>
<feature type="region of interest" description="Disordered" evidence="1">
    <location>
        <begin position="23"/>
        <end position="48"/>
    </location>
</feature>
<evidence type="ECO:0000313" key="3">
    <source>
        <dbReference type="EMBL" id="KAK4462532.1"/>
    </source>
</evidence>
<dbReference type="PANTHER" id="PTHR21354">
    <property type="entry name" value="ZINC FINGER PROTEIN 511"/>
    <property type="match status" value="1"/>
</dbReference>
<organism evidence="3 4">
    <name type="scientific">Cladorrhinum samala</name>
    <dbReference type="NCBI Taxonomy" id="585594"/>
    <lineage>
        <taxon>Eukaryota</taxon>
        <taxon>Fungi</taxon>
        <taxon>Dikarya</taxon>
        <taxon>Ascomycota</taxon>
        <taxon>Pezizomycotina</taxon>
        <taxon>Sordariomycetes</taxon>
        <taxon>Sordariomycetidae</taxon>
        <taxon>Sordariales</taxon>
        <taxon>Podosporaceae</taxon>
        <taxon>Cladorrhinum</taxon>
    </lineage>
</organism>
<dbReference type="EMBL" id="MU864971">
    <property type="protein sequence ID" value="KAK4462532.1"/>
    <property type="molecule type" value="Genomic_DNA"/>
</dbReference>
<dbReference type="InterPro" id="IPR013087">
    <property type="entry name" value="Znf_C2H2_type"/>
</dbReference>
<gene>
    <name evidence="3" type="ORF">QBC42DRAFT_251467</name>
</gene>
<proteinExistence type="predicted"/>
<reference evidence="3" key="2">
    <citation type="submission" date="2023-06" db="EMBL/GenBank/DDBJ databases">
        <authorList>
            <consortium name="Lawrence Berkeley National Laboratory"/>
            <person name="Mondo S.J."/>
            <person name="Hensen N."/>
            <person name="Bonometti L."/>
            <person name="Westerberg I."/>
            <person name="Brannstrom I.O."/>
            <person name="Guillou S."/>
            <person name="Cros-Aarteil S."/>
            <person name="Calhoun S."/>
            <person name="Haridas S."/>
            <person name="Kuo A."/>
            <person name="Pangilinan J."/>
            <person name="Riley R."/>
            <person name="Labutti K."/>
            <person name="Andreopoulos B."/>
            <person name="Lipzen A."/>
            <person name="Chen C."/>
            <person name="Yanf M."/>
            <person name="Daum C."/>
            <person name="Ng V."/>
            <person name="Clum A."/>
            <person name="Steindorff A."/>
            <person name="Ohm R."/>
            <person name="Martin F."/>
            <person name="Silar P."/>
            <person name="Natvig D."/>
            <person name="Lalanne C."/>
            <person name="Gautier V."/>
            <person name="Ament-Velasquez S.L."/>
            <person name="Kruys A."/>
            <person name="Hutchinson M.I."/>
            <person name="Powell A.J."/>
            <person name="Barry K."/>
            <person name="Miller A.N."/>
            <person name="Grigoriev I.V."/>
            <person name="Debuchy R."/>
            <person name="Gladieux P."/>
            <person name="Thoren M.H."/>
            <person name="Johannesson H."/>
        </authorList>
    </citation>
    <scope>NUCLEOTIDE SEQUENCE</scope>
    <source>
        <strain evidence="3">PSN324</strain>
    </source>
</reference>
<evidence type="ECO:0000313" key="4">
    <source>
        <dbReference type="Proteomes" id="UP001321749"/>
    </source>
</evidence>
<dbReference type="Proteomes" id="UP001321749">
    <property type="component" value="Unassembled WGS sequence"/>
</dbReference>
<feature type="region of interest" description="Disordered" evidence="1">
    <location>
        <begin position="177"/>
        <end position="257"/>
    </location>
</feature>
<evidence type="ECO:0000256" key="1">
    <source>
        <dbReference type="SAM" id="MobiDB-lite"/>
    </source>
</evidence>
<feature type="domain" description="C2H2-type" evidence="2">
    <location>
        <begin position="88"/>
        <end position="109"/>
    </location>
</feature>
<sequence length="286" mass="31754">MKRSRSPEEPRLDSPDLDAEIAHDLHEVNNSSSATMSPASKITGLDPSSNGRANIGLSCSLPPHKEPVVFSSYEEYEAHYRNQHTNRCLECRKNFPSARLLGLHIEETHDSFAAVKREKGERTYACFVDGCDKMCRDPHKRKMHLIAKHMYPKNFFFGVTRDGIDGRRSLLLEWNAPRRRRSSAESSSTAQPPSAGSAPAKAPDNNGQESGNVAERMVHKNFAESPETRPPMAPAEAAAHLEEDMPTGQKPDVEMEDLSAAVSQLQFVPRSVRFGRGGKKSGFAKR</sequence>
<dbReference type="PROSITE" id="PS00028">
    <property type="entry name" value="ZINC_FINGER_C2H2_1"/>
    <property type="match status" value="1"/>
</dbReference>
<dbReference type="SMART" id="SM00355">
    <property type="entry name" value="ZnF_C2H2"/>
    <property type="match status" value="3"/>
</dbReference>
<keyword evidence="4" id="KW-1185">Reference proteome</keyword>
<dbReference type="AlphaFoldDB" id="A0AAV9HSU2"/>
<dbReference type="InterPro" id="IPR039258">
    <property type="entry name" value="ZNF511"/>
</dbReference>
<name>A0AAV9HSU2_9PEZI</name>
<feature type="compositionally biased region" description="Low complexity" evidence="1">
    <location>
        <begin position="184"/>
        <end position="203"/>
    </location>
</feature>
<dbReference type="PANTHER" id="PTHR21354:SF0">
    <property type="entry name" value="ZINC FINGER PROTEIN 511"/>
    <property type="match status" value="1"/>
</dbReference>
<accession>A0AAV9HSU2</accession>
<evidence type="ECO:0000259" key="2">
    <source>
        <dbReference type="PROSITE" id="PS00028"/>
    </source>
</evidence>
<feature type="compositionally biased region" description="Polar residues" evidence="1">
    <location>
        <begin position="28"/>
        <end position="48"/>
    </location>
</feature>
<comment type="caution">
    <text evidence="3">The sequence shown here is derived from an EMBL/GenBank/DDBJ whole genome shotgun (WGS) entry which is preliminary data.</text>
</comment>